<proteinExistence type="predicted"/>
<sequence length="135" mass="14937">MDGWMDGYGHRMDAAGEASKDESLPVRGAGYEPEYDLLELTDFVFGPVLPHKVVYMGNMRKMGGGIDIVRLLSNLIGNQEKCKDGDVGPSDPVILDNEDMALRDPFREVLIDAISLDRSSRADKPNELDFILVAH</sequence>
<comment type="caution">
    <text evidence="1">The sequence shown here is derived from an EMBL/GenBank/DDBJ whole genome shotgun (WGS) entry which is preliminary data.</text>
</comment>
<name>A0A4Z1GFD6_9HELO</name>
<dbReference type="Proteomes" id="UP000297814">
    <property type="component" value="Unassembled WGS sequence"/>
</dbReference>
<dbReference type="EMBL" id="PQXK01000157">
    <property type="protein sequence ID" value="TGO35455.1"/>
    <property type="molecule type" value="Genomic_DNA"/>
</dbReference>
<organism evidence="1 2">
    <name type="scientific">Botrytis hyacinthi</name>
    <dbReference type="NCBI Taxonomy" id="278943"/>
    <lineage>
        <taxon>Eukaryota</taxon>
        <taxon>Fungi</taxon>
        <taxon>Dikarya</taxon>
        <taxon>Ascomycota</taxon>
        <taxon>Pezizomycotina</taxon>
        <taxon>Leotiomycetes</taxon>
        <taxon>Helotiales</taxon>
        <taxon>Sclerotiniaceae</taxon>
        <taxon>Botrytis</taxon>
    </lineage>
</organism>
<evidence type="ECO:0000313" key="2">
    <source>
        <dbReference type="Proteomes" id="UP000297814"/>
    </source>
</evidence>
<keyword evidence="2" id="KW-1185">Reference proteome</keyword>
<reference evidence="1 2" key="1">
    <citation type="submission" date="2017-12" db="EMBL/GenBank/DDBJ databases">
        <title>Comparative genomics of Botrytis spp.</title>
        <authorList>
            <person name="Valero-Jimenez C.A."/>
            <person name="Tapia P."/>
            <person name="Veloso J."/>
            <person name="Silva-Moreno E."/>
            <person name="Staats M."/>
            <person name="Valdes J.H."/>
            <person name="Van Kan J.A.L."/>
        </authorList>
    </citation>
    <scope>NUCLEOTIDE SEQUENCE [LARGE SCALE GENOMIC DNA]</scope>
    <source>
        <strain evidence="1 2">Bh0001</strain>
    </source>
</reference>
<evidence type="ECO:0000313" key="1">
    <source>
        <dbReference type="EMBL" id="TGO35455.1"/>
    </source>
</evidence>
<accession>A0A4Z1GFD6</accession>
<gene>
    <name evidence="1" type="ORF">BHYA_0157g00070</name>
</gene>
<protein>
    <submittedName>
        <fullName evidence="1">Uncharacterized protein</fullName>
    </submittedName>
</protein>
<dbReference type="AlphaFoldDB" id="A0A4Z1GFD6"/>